<dbReference type="AlphaFoldDB" id="A0AAW0EVG7"/>
<dbReference type="InterPro" id="IPR024864">
    <property type="entry name" value="Nup54/Nup57/Nup44"/>
</dbReference>
<evidence type="ECO:0000256" key="1">
    <source>
        <dbReference type="ARBA" id="ARBA00004123"/>
    </source>
</evidence>
<dbReference type="PANTHER" id="PTHR13000:SF0">
    <property type="entry name" value="NUCLEOPORIN P54"/>
    <property type="match status" value="1"/>
</dbReference>
<dbReference type="GO" id="GO:0044613">
    <property type="term" value="C:nuclear pore central transport channel"/>
    <property type="evidence" value="ECO:0007669"/>
    <property type="project" value="TreeGrafter"/>
</dbReference>
<keyword evidence="7" id="KW-1185">Reference proteome</keyword>
<organism evidence="6 7">
    <name type="scientific">Novymonas esmeraldas</name>
    <dbReference type="NCBI Taxonomy" id="1808958"/>
    <lineage>
        <taxon>Eukaryota</taxon>
        <taxon>Discoba</taxon>
        <taxon>Euglenozoa</taxon>
        <taxon>Kinetoplastea</taxon>
        <taxon>Metakinetoplastina</taxon>
        <taxon>Trypanosomatida</taxon>
        <taxon>Trypanosomatidae</taxon>
        <taxon>Novymonas</taxon>
    </lineage>
</organism>
<dbReference type="InterPro" id="IPR025712">
    <property type="entry name" value="Nup54_alpha-helical_dom"/>
</dbReference>
<keyword evidence="3" id="KW-0539">Nucleus</keyword>
<dbReference type="Proteomes" id="UP001430356">
    <property type="component" value="Unassembled WGS sequence"/>
</dbReference>
<reference evidence="6 7" key="1">
    <citation type="journal article" date="2021" name="MBio">
        <title>A New Model Trypanosomatid, Novymonas esmeraldas: Genomic Perception of Its 'Candidatus Pandoraea novymonadis' Endosymbiont.</title>
        <authorList>
            <person name="Zakharova A."/>
            <person name="Saura A."/>
            <person name="Butenko A."/>
            <person name="Podesvova L."/>
            <person name="Warmusova S."/>
            <person name="Kostygov A.Y."/>
            <person name="Nenarokova A."/>
            <person name="Lukes J."/>
            <person name="Opperdoes F.R."/>
            <person name="Yurchenko V."/>
        </authorList>
    </citation>
    <scope>NUCLEOTIDE SEQUENCE [LARGE SCALE GENOMIC DNA]</scope>
    <source>
        <strain evidence="6 7">E262AT.01</strain>
    </source>
</reference>
<name>A0AAW0EVG7_9TRYP</name>
<accession>A0AAW0EVG7</accession>
<evidence type="ECO:0000256" key="2">
    <source>
        <dbReference type="ARBA" id="ARBA00022448"/>
    </source>
</evidence>
<gene>
    <name evidence="6" type="ORF">NESM_000705100</name>
</gene>
<protein>
    <submittedName>
        <fullName evidence="6">Nucleoporin (NUP54/57)</fullName>
    </submittedName>
</protein>
<feature type="compositionally biased region" description="Low complexity" evidence="4">
    <location>
        <begin position="502"/>
        <end position="514"/>
    </location>
</feature>
<dbReference type="GO" id="GO:0036228">
    <property type="term" value="P:protein localization to nuclear inner membrane"/>
    <property type="evidence" value="ECO:0007669"/>
    <property type="project" value="TreeGrafter"/>
</dbReference>
<sequence>MARYARRDKRHRRMNTHITVGTTELMRNTTLSPSLPLSLMMHPLLFHILPLLSHSLTYTHTHTHTHAHTPSLSRRALTSEGVAEVKRLRGDCVSSPPPPLLLHRSSSACVQRNMFGATAPSTGFAKAPASGGFGAATFGGTNTGAPATGATAASGFGGGFGGGGGAGGAGGFGAPASAPATTGFGAPASAPATTGFGAPASAPATTGFGAPASAPATTGFGAPAATGFGTGFGSNSTTAPATSGFGSAAGGGWGVQQPTAAAPPPAAPALPTVTLQDFTRQSALASYLVKLDQSYNALHPNCHFTAFVYNRCGAGQAMDAIQRDRYTAYLHGGGCSDEAYMAALQRNPDPARLYPAPIHFSQELLRRTERQKDAVRVLQSKVAELLVDVEAVAAMDAANVRRQREVEQEEMMLRYRWYSLLCKMELLRRHGSSYGEESLLNSRVEQLRQLLRAPGRYHQLLGELRPFLAEEASRVAMVTQQSANRSEARRLHSRQRQQGHTSAGAGAAAASSGADEPPLLRSEVDPDIMADWIQFAGQMQDGIETLECLLKTDLKEMQAITSRVEAS</sequence>
<dbReference type="EMBL" id="JAECZO010000110">
    <property type="protein sequence ID" value="KAK7197551.1"/>
    <property type="molecule type" value="Genomic_DNA"/>
</dbReference>
<dbReference type="PANTHER" id="PTHR13000">
    <property type="entry name" value="NUCLEOPORIN P54"/>
    <property type="match status" value="1"/>
</dbReference>
<evidence type="ECO:0000313" key="7">
    <source>
        <dbReference type="Proteomes" id="UP001430356"/>
    </source>
</evidence>
<evidence type="ECO:0000259" key="5">
    <source>
        <dbReference type="Pfam" id="PF13874"/>
    </source>
</evidence>
<comment type="subcellular location">
    <subcellularLocation>
        <location evidence="1">Nucleus</location>
    </subcellularLocation>
</comment>
<proteinExistence type="predicted"/>
<feature type="domain" description="Nucleoporin Nup54 alpha-helical" evidence="5">
    <location>
        <begin position="334"/>
        <end position="465"/>
    </location>
</feature>
<evidence type="ECO:0000313" key="6">
    <source>
        <dbReference type="EMBL" id="KAK7197551.1"/>
    </source>
</evidence>
<dbReference type="GO" id="GO:0006607">
    <property type="term" value="P:NLS-bearing protein import into nucleus"/>
    <property type="evidence" value="ECO:0007669"/>
    <property type="project" value="TreeGrafter"/>
</dbReference>
<evidence type="ECO:0000256" key="3">
    <source>
        <dbReference type="ARBA" id="ARBA00023242"/>
    </source>
</evidence>
<dbReference type="Pfam" id="PF13874">
    <property type="entry name" value="Nup54"/>
    <property type="match status" value="1"/>
</dbReference>
<evidence type="ECO:0000256" key="4">
    <source>
        <dbReference type="SAM" id="MobiDB-lite"/>
    </source>
</evidence>
<dbReference type="GO" id="GO:0017056">
    <property type="term" value="F:structural constituent of nuclear pore"/>
    <property type="evidence" value="ECO:0007669"/>
    <property type="project" value="TreeGrafter"/>
</dbReference>
<keyword evidence="2" id="KW-0813">Transport</keyword>
<feature type="region of interest" description="Disordered" evidence="4">
    <location>
        <begin position="479"/>
        <end position="521"/>
    </location>
</feature>
<dbReference type="GO" id="GO:0006999">
    <property type="term" value="P:nuclear pore organization"/>
    <property type="evidence" value="ECO:0007669"/>
    <property type="project" value="TreeGrafter"/>
</dbReference>
<comment type="caution">
    <text evidence="6">The sequence shown here is derived from an EMBL/GenBank/DDBJ whole genome shotgun (WGS) entry which is preliminary data.</text>
</comment>